<accession>U7D6T5</accession>
<keyword evidence="6 8" id="KW-0411">Iron-sulfur</keyword>
<dbReference type="PANTHER" id="PTHR42836:SF1">
    <property type="entry name" value="7-CARBOXY-7-DEAZAGUANINE SYNTHASE"/>
    <property type="match status" value="1"/>
</dbReference>
<dbReference type="SFLD" id="SFLDS00029">
    <property type="entry name" value="Radical_SAM"/>
    <property type="match status" value="1"/>
</dbReference>
<dbReference type="STRING" id="1313304.CALK_2358"/>
<keyword evidence="1 8" id="KW-0004">4Fe-4S</keyword>
<evidence type="ECO:0000256" key="2">
    <source>
        <dbReference type="ARBA" id="ARBA00022691"/>
    </source>
</evidence>
<comment type="pathway">
    <text evidence="8">Purine metabolism; 7-cyano-7-deazaguanine biosynthesis.</text>
</comment>
<feature type="binding site" evidence="8">
    <location>
        <begin position="47"/>
        <end position="49"/>
    </location>
    <ligand>
        <name>S-adenosyl-L-methionine</name>
        <dbReference type="ChEBI" id="CHEBI:59789"/>
    </ligand>
</feature>
<comment type="subunit">
    <text evidence="8">Homodimer.</text>
</comment>
<feature type="binding site" evidence="8">
    <location>
        <position position="37"/>
    </location>
    <ligand>
        <name>substrate</name>
    </ligand>
</feature>
<comment type="caution">
    <text evidence="10">The sequence shown here is derived from an EMBL/GenBank/DDBJ whole genome shotgun (WGS) entry which is preliminary data.</text>
</comment>
<comment type="caution">
    <text evidence="8">Lacks conserved residue(s) required for the propagation of feature annotation.</text>
</comment>
<evidence type="ECO:0000313" key="11">
    <source>
        <dbReference type="Proteomes" id="UP000017148"/>
    </source>
</evidence>
<dbReference type="GO" id="GO:0051539">
    <property type="term" value="F:4 iron, 4 sulfur cluster binding"/>
    <property type="evidence" value="ECO:0007669"/>
    <property type="project" value="UniProtKB-UniRule"/>
</dbReference>
<evidence type="ECO:0000313" key="10">
    <source>
        <dbReference type="EMBL" id="ERP30792.1"/>
    </source>
</evidence>
<dbReference type="InterPro" id="IPR013785">
    <property type="entry name" value="Aldolase_TIM"/>
</dbReference>
<keyword evidence="7 8" id="KW-0456">Lyase</keyword>
<comment type="catalytic activity">
    <reaction evidence="8">
        <text>6-carboxy-5,6,7,8-tetrahydropterin + H(+) = 7-carboxy-7-carbaguanine + NH4(+)</text>
        <dbReference type="Rhea" id="RHEA:27974"/>
        <dbReference type="ChEBI" id="CHEBI:15378"/>
        <dbReference type="ChEBI" id="CHEBI:28938"/>
        <dbReference type="ChEBI" id="CHEBI:61032"/>
        <dbReference type="ChEBI" id="CHEBI:61036"/>
        <dbReference type="EC" id="4.3.99.3"/>
    </reaction>
</comment>
<dbReference type="GO" id="GO:0008616">
    <property type="term" value="P:tRNA queuosine(34) biosynthetic process"/>
    <property type="evidence" value="ECO:0007669"/>
    <property type="project" value="UniProtKB-UniRule"/>
</dbReference>
<keyword evidence="8" id="KW-0671">Queuosine biosynthesis</keyword>
<dbReference type="EMBL" id="ASJR01000032">
    <property type="protein sequence ID" value="ERP30792.1"/>
    <property type="molecule type" value="Genomic_DNA"/>
</dbReference>
<evidence type="ECO:0000259" key="9">
    <source>
        <dbReference type="PROSITE" id="PS51918"/>
    </source>
</evidence>
<dbReference type="InterPro" id="IPR007197">
    <property type="entry name" value="rSAM"/>
</dbReference>
<feature type="binding site" evidence="8">
    <location>
        <position position="82"/>
    </location>
    <ligand>
        <name>S-adenosyl-L-methionine</name>
        <dbReference type="ChEBI" id="CHEBI:59789"/>
    </ligand>
</feature>
<name>U7D6T5_9BACT</name>
<feature type="domain" description="Radical SAM core" evidence="9">
    <location>
        <begin position="28"/>
        <end position="216"/>
    </location>
</feature>
<evidence type="ECO:0000256" key="7">
    <source>
        <dbReference type="ARBA" id="ARBA00023239"/>
    </source>
</evidence>
<keyword evidence="4 8" id="KW-0460">Magnesium</keyword>
<evidence type="ECO:0000256" key="1">
    <source>
        <dbReference type="ARBA" id="ARBA00022485"/>
    </source>
</evidence>
<comment type="cofactor">
    <cofactor evidence="8">
        <name>Mg(2+)</name>
        <dbReference type="ChEBI" id="CHEBI:18420"/>
    </cofactor>
</comment>
<dbReference type="InterPro" id="IPR058240">
    <property type="entry name" value="rSAM_sf"/>
</dbReference>
<feature type="binding site" evidence="8">
    <location>
        <begin position="22"/>
        <end position="24"/>
    </location>
    <ligand>
        <name>substrate</name>
    </ligand>
</feature>
<dbReference type="InterPro" id="IPR024924">
    <property type="entry name" value="7-CO-7-deazaguanine_synth-like"/>
</dbReference>
<keyword evidence="11" id="KW-1185">Reference proteome</keyword>
<sequence length="221" mass="24389">MPPITSDSPVSTLTVCELFTSLQGESTHAGRVCSFIRLAGCNLRCHYCDTTYSYGGGQRKSFQELLAWLATEKTSLVEITGGEPLCQDAVVDFSALLLQQGYEVLVETNGTWDVSVLPGEVQKIIDYKLPGSGATTPFFRENFSHISSRDEVKFVISDRADYECAKEIVQNQDIAGEVLFSPVEQSCSLKGLAEWIVEDRLRVRLGVQLHKVIWGSDTKGV</sequence>
<dbReference type="PATRIC" id="fig|1313304.3.peg.2246"/>
<reference evidence="10 11" key="1">
    <citation type="journal article" date="2013" name="Environ. Microbiol.">
        <title>Genome analysis of Chitinivibrio alkaliphilus gen. nov., sp. nov., a novel extremely haloalkaliphilic anaerobic chitinolytic bacterium from the candidate phylum Termite Group 3.</title>
        <authorList>
            <person name="Sorokin D.Y."/>
            <person name="Gumerov V.M."/>
            <person name="Rakitin A.L."/>
            <person name="Beletsky A.V."/>
            <person name="Damste J.S."/>
            <person name="Muyzer G."/>
            <person name="Mardanov A.V."/>
            <person name="Ravin N.V."/>
        </authorList>
    </citation>
    <scope>NUCLEOTIDE SEQUENCE [LARGE SCALE GENOMIC DNA]</scope>
    <source>
        <strain evidence="10 11">ACht1</strain>
    </source>
</reference>
<dbReference type="Proteomes" id="UP000017148">
    <property type="component" value="Unassembled WGS sequence"/>
</dbReference>
<feature type="binding site" evidence="8">
    <location>
        <position position="50"/>
    </location>
    <ligand>
        <name>Mg(2+)</name>
        <dbReference type="ChEBI" id="CHEBI:18420"/>
    </ligand>
</feature>
<keyword evidence="2 8" id="KW-0949">S-adenosyl-L-methionine</keyword>
<feature type="binding site" evidence="8">
    <location>
        <position position="48"/>
    </location>
    <ligand>
        <name>[4Fe-4S] cluster</name>
        <dbReference type="ChEBI" id="CHEBI:49883"/>
        <note>4Fe-4S-S-AdoMet</note>
    </ligand>
</feature>
<dbReference type="Pfam" id="PF04055">
    <property type="entry name" value="Radical_SAM"/>
    <property type="match status" value="1"/>
</dbReference>
<comment type="cofactor">
    <cofactor evidence="8">
        <name>[4Fe-4S] cluster</name>
        <dbReference type="ChEBI" id="CHEBI:49883"/>
    </cofactor>
    <text evidence="8">Binds 1 [4Fe-4S] cluster. The cluster is coordinated with 3 cysteines and an exchangeable S-adenosyl-L-methionine.</text>
</comment>
<feature type="binding site" evidence="8">
    <location>
        <position position="80"/>
    </location>
    <ligand>
        <name>substrate</name>
    </ligand>
</feature>
<dbReference type="EC" id="4.3.99.3" evidence="8"/>
<dbReference type="Gene3D" id="3.20.20.70">
    <property type="entry name" value="Aldolase class I"/>
    <property type="match status" value="1"/>
</dbReference>
<dbReference type="GO" id="GO:0016840">
    <property type="term" value="F:carbon-nitrogen lyase activity"/>
    <property type="evidence" value="ECO:0007669"/>
    <property type="project" value="UniProtKB-UniRule"/>
</dbReference>
<organism evidence="10 11">
    <name type="scientific">Chitinivibrio alkaliphilus ACht1</name>
    <dbReference type="NCBI Taxonomy" id="1313304"/>
    <lineage>
        <taxon>Bacteria</taxon>
        <taxon>Pseudomonadati</taxon>
        <taxon>Fibrobacterota</taxon>
        <taxon>Chitinivibrionia</taxon>
        <taxon>Chitinivibrionales</taxon>
        <taxon>Chitinivibrionaceae</taxon>
        <taxon>Chitinivibrio</taxon>
    </lineage>
</organism>
<protein>
    <recommendedName>
        <fullName evidence="8">7-carboxy-7-deazaguanine synthase</fullName>
        <shortName evidence="8">CDG synthase</shortName>
        <ecNumber evidence="8">4.3.99.3</ecNumber>
    </recommendedName>
    <alternativeName>
        <fullName evidence="8">Queuosine biosynthesis protein QueE</fullName>
    </alternativeName>
</protein>
<comment type="function">
    <text evidence="8">Catalyzes the complex heterocyclic radical-mediated conversion of 6-carboxy-5,6,7,8-tetrahydropterin (CPH4) to 7-carboxy-7-deazaguanine (CDG), a step common to the biosynthetic pathways of all 7-deazapurine-containing compounds.</text>
</comment>
<dbReference type="PANTHER" id="PTHR42836">
    <property type="entry name" value="7-CARBOXY-7-DEAZAGUANINE SYNTHASE"/>
    <property type="match status" value="1"/>
</dbReference>
<gene>
    <name evidence="8" type="primary">queE</name>
    <name evidence="10" type="ORF">CALK_2358</name>
</gene>
<keyword evidence="3 8" id="KW-0479">Metal-binding</keyword>
<evidence type="ECO:0000256" key="8">
    <source>
        <dbReference type="HAMAP-Rule" id="MF_00917"/>
    </source>
</evidence>
<dbReference type="CDD" id="cd01335">
    <property type="entry name" value="Radical_SAM"/>
    <property type="match status" value="1"/>
</dbReference>
<dbReference type="PROSITE" id="PS51918">
    <property type="entry name" value="RADICAL_SAM"/>
    <property type="match status" value="1"/>
</dbReference>
<feature type="binding site" evidence="8">
    <location>
        <position position="41"/>
    </location>
    <ligand>
        <name>[4Fe-4S] cluster</name>
        <dbReference type="ChEBI" id="CHEBI:49883"/>
        <note>4Fe-4S-S-AdoMet</note>
    </ligand>
</feature>
<evidence type="ECO:0000256" key="4">
    <source>
        <dbReference type="ARBA" id="ARBA00022842"/>
    </source>
</evidence>
<evidence type="ECO:0000256" key="5">
    <source>
        <dbReference type="ARBA" id="ARBA00023004"/>
    </source>
</evidence>
<comment type="cofactor">
    <cofactor evidence="8">
        <name>S-adenosyl-L-methionine</name>
        <dbReference type="ChEBI" id="CHEBI:59789"/>
    </cofactor>
    <text evidence="8">Binds 1 S-adenosyl-L-methionine per subunit.</text>
</comment>
<dbReference type="GO" id="GO:0000287">
    <property type="term" value="F:magnesium ion binding"/>
    <property type="evidence" value="ECO:0007669"/>
    <property type="project" value="UniProtKB-UniRule"/>
</dbReference>
<dbReference type="UniPathway" id="UPA00391"/>
<keyword evidence="5 8" id="KW-0408">Iron</keyword>
<dbReference type="GO" id="GO:1904047">
    <property type="term" value="F:S-adenosyl-L-methionine binding"/>
    <property type="evidence" value="ECO:0007669"/>
    <property type="project" value="UniProtKB-UniRule"/>
</dbReference>
<comment type="similarity">
    <text evidence="8">Belongs to the radical SAM superfamily. 7-carboxy-7-deazaguanine synthase family.</text>
</comment>
<evidence type="ECO:0000256" key="3">
    <source>
        <dbReference type="ARBA" id="ARBA00022723"/>
    </source>
</evidence>
<dbReference type="PIRSF" id="PIRSF000370">
    <property type="entry name" value="QueE"/>
    <property type="match status" value="1"/>
</dbReference>
<dbReference type="AlphaFoldDB" id="U7D6T5"/>
<proteinExistence type="inferred from homology"/>
<evidence type="ECO:0000256" key="6">
    <source>
        <dbReference type="ARBA" id="ARBA00023014"/>
    </source>
</evidence>
<dbReference type="HAMAP" id="MF_00917">
    <property type="entry name" value="QueE"/>
    <property type="match status" value="1"/>
</dbReference>
<feature type="binding site" evidence="8">
    <location>
        <position position="45"/>
    </location>
    <ligand>
        <name>[4Fe-4S] cluster</name>
        <dbReference type="ChEBI" id="CHEBI:49883"/>
        <note>4Fe-4S-S-AdoMet</note>
    </ligand>
</feature>
<dbReference type="SUPFAM" id="SSF102114">
    <property type="entry name" value="Radical SAM enzymes"/>
    <property type="match status" value="1"/>
</dbReference>
<dbReference type="eggNOG" id="COG0602">
    <property type="taxonomic scope" value="Bacteria"/>
</dbReference>